<dbReference type="PANTHER" id="PTHR45624:SF10">
    <property type="entry name" value="SLC (SOLUTE CARRIER) HOMOLOG"/>
    <property type="match status" value="1"/>
</dbReference>
<evidence type="ECO:0000256" key="10">
    <source>
        <dbReference type="RuleBase" id="RU000488"/>
    </source>
</evidence>
<dbReference type="PANTHER" id="PTHR45624">
    <property type="entry name" value="MITOCHONDRIAL BASIC AMINO ACIDS TRANSPORTER-RELATED"/>
    <property type="match status" value="1"/>
</dbReference>
<dbReference type="EMBL" id="JAGTXO010000010">
    <property type="protein sequence ID" value="KAG8465469.1"/>
    <property type="molecule type" value="Genomic_DNA"/>
</dbReference>
<evidence type="ECO:0000256" key="4">
    <source>
        <dbReference type="ARBA" id="ARBA00022692"/>
    </source>
</evidence>
<dbReference type="OMA" id="PICAPVE"/>
<dbReference type="AlphaFoldDB" id="A0A8J5XRX4"/>
<dbReference type="InterPro" id="IPR018108">
    <property type="entry name" value="MCP_transmembrane"/>
</dbReference>
<evidence type="ECO:0000256" key="5">
    <source>
        <dbReference type="ARBA" id="ARBA00022737"/>
    </source>
</evidence>
<evidence type="ECO:0000256" key="6">
    <source>
        <dbReference type="ARBA" id="ARBA00022989"/>
    </source>
</evidence>
<evidence type="ECO:0000256" key="2">
    <source>
        <dbReference type="ARBA" id="ARBA00006375"/>
    </source>
</evidence>
<proteinExistence type="inferred from homology"/>
<dbReference type="Gene3D" id="1.50.40.10">
    <property type="entry name" value="Mitochondrial carrier domain"/>
    <property type="match status" value="2"/>
</dbReference>
<sequence>MVALDPISAELCAGGIGGACGVFIGQPFDFIKVRLQSLGTAYTGPFDCLRKTIRHEGILGVYRGILPPVLNSFVLNAIMFGGFGHGHAVVEGKPWSRATKSFLAGSYAGLISVSALVPFDLVKCQMQVDRAGGRAATFRNSSDCARAILRAEGIAGMYRGSLVTVARDSPTTGAYFVAYEALEHHLPRLSPALVGEPATFFAGGLSGMLAWLLAYPLDTVKTHLQALPLSSRPNERTIEHAVRTIHARHGAAFFFRGLGTCLMRAFPVNSVTFVVYKRLRGLLA</sequence>
<comment type="subcellular location">
    <subcellularLocation>
        <location evidence="1">Mitochondrion membrane</location>
        <topology evidence="1">Multi-pass membrane protein</topology>
    </subcellularLocation>
</comment>
<keyword evidence="8 9" id="KW-0472">Membrane</keyword>
<comment type="caution">
    <text evidence="11">The sequence shown here is derived from an EMBL/GenBank/DDBJ whole genome shotgun (WGS) entry which is preliminary data.</text>
</comment>
<dbReference type="GO" id="GO:0022857">
    <property type="term" value="F:transmembrane transporter activity"/>
    <property type="evidence" value="ECO:0007669"/>
    <property type="project" value="TreeGrafter"/>
</dbReference>
<gene>
    <name evidence="11" type="ORF">KFE25_002776</name>
</gene>
<keyword evidence="4 9" id="KW-0812">Transmembrane</keyword>
<dbReference type="Pfam" id="PF00153">
    <property type="entry name" value="Mito_carr"/>
    <property type="match status" value="3"/>
</dbReference>
<feature type="repeat" description="Solcar" evidence="9">
    <location>
        <begin position="5"/>
        <end position="89"/>
    </location>
</feature>
<accession>A0A8J5XRX4</accession>
<dbReference type="OrthoDB" id="193856at2759"/>
<keyword evidence="12" id="KW-1185">Reference proteome</keyword>
<keyword evidence="6" id="KW-1133">Transmembrane helix</keyword>
<evidence type="ECO:0000313" key="11">
    <source>
        <dbReference type="EMBL" id="KAG8465469.1"/>
    </source>
</evidence>
<keyword evidence="3 10" id="KW-0813">Transport</keyword>
<evidence type="ECO:0000256" key="9">
    <source>
        <dbReference type="PROSITE-ProRule" id="PRU00282"/>
    </source>
</evidence>
<name>A0A8J5XRX4_DIALT</name>
<dbReference type="InterPro" id="IPR023395">
    <property type="entry name" value="MCP_dom_sf"/>
</dbReference>
<organism evidence="11 12">
    <name type="scientific">Diacronema lutheri</name>
    <name type="common">Unicellular marine alga</name>
    <name type="synonym">Monochrysis lutheri</name>
    <dbReference type="NCBI Taxonomy" id="2081491"/>
    <lineage>
        <taxon>Eukaryota</taxon>
        <taxon>Haptista</taxon>
        <taxon>Haptophyta</taxon>
        <taxon>Pavlovophyceae</taxon>
        <taxon>Pavlovales</taxon>
        <taxon>Pavlovaceae</taxon>
        <taxon>Diacronema</taxon>
    </lineage>
</organism>
<dbReference type="PROSITE" id="PS50920">
    <property type="entry name" value="SOLCAR"/>
    <property type="match status" value="3"/>
</dbReference>
<protein>
    <submittedName>
        <fullName evidence="11">Uncharacterized protein</fullName>
    </submittedName>
</protein>
<keyword evidence="7" id="KW-0496">Mitochondrion</keyword>
<keyword evidence="5" id="KW-0677">Repeat</keyword>
<dbReference type="Proteomes" id="UP000751190">
    <property type="component" value="Unassembled WGS sequence"/>
</dbReference>
<dbReference type="PRINTS" id="PR00926">
    <property type="entry name" value="MITOCARRIER"/>
</dbReference>
<evidence type="ECO:0000256" key="7">
    <source>
        <dbReference type="ARBA" id="ARBA00023128"/>
    </source>
</evidence>
<dbReference type="SUPFAM" id="SSF103506">
    <property type="entry name" value="Mitochondrial carrier"/>
    <property type="match status" value="1"/>
</dbReference>
<feature type="repeat" description="Solcar" evidence="9">
    <location>
        <begin position="96"/>
        <end position="185"/>
    </location>
</feature>
<comment type="similarity">
    <text evidence="2 10">Belongs to the mitochondrial carrier (TC 2.A.29) family.</text>
</comment>
<dbReference type="InterPro" id="IPR002067">
    <property type="entry name" value="MCP"/>
</dbReference>
<dbReference type="InterPro" id="IPR050567">
    <property type="entry name" value="Mitochondrial_Carrier"/>
</dbReference>
<evidence type="ECO:0000256" key="8">
    <source>
        <dbReference type="ARBA" id="ARBA00023136"/>
    </source>
</evidence>
<dbReference type="GO" id="GO:0031966">
    <property type="term" value="C:mitochondrial membrane"/>
    <property type="evidence" value="ECO:0007669"/>
    <property type="project" value="UniProtKB-SubCell"/>
</dbReference>
<evidence type="ECO:0000256" key="1">
    <source>
        <dbReference type="ARBA" id="ARBA00004225"/>
    </source>
</evidence>
<evidence type="ECO:0000313" key="12">
    <source>
        <dbReference type="Proteomes" id="UP000751190"/>
    </source>
</evidence>
<evidence type="ECO:0000256" key="3">
    <source>
        <dbReference type="ARBA" id="ARBA00022448"/>
    </source>
</evidence>
<reference evidence="11" key="1">
    <citation type="submission" date="2021-05" db="EMBL/GenBank/DDBJ databases">
        <title>The genome of the haptophyte Pavlova lutheri (Diacronema luteri, Pavlovales) - a model for lipid biosynthesis in eukaryotic algae.</title>
        <authorList>
            <person name="Hulatt C.J."/>
            <person name="Posewitz M.C."/>
        </authorList>
    </citation>
    <scope>NUCLEOTIDE SEQUENCE</scope>
    <source>
        <strain evidence="11">NIVA-4/92</strain>
    </source>
</reference>
<feature type="repeat" description="Solcar" evidence="9">
    <location>
        <begin position="194"/>
        <end position="282"/>
    </location>
</feature>